<accession>A0A1S2N0G4</accession>
<dbReference type="SUPFAM" id="SSF46785">
    <property type="entry name" value="Winged helix' DNA-binding domain"/>
    <property type="match status" value="1"/>
</dbReference>
<organism evidence="2 3">
    <name type="scientific">Rothia kristinae</name>
    <dbReference type="NCBI Taxonomy" id="37923"/>
    <lineage>
        <taxon>Bacteria</taxon>
        <taxon>Bacillati</taxon>
        <taxon>Actinomycetota</taxon>
        <taxon>Actinomycetes</taxon>
        <taxon>Micrococcales</taxon>
        <taxon>Micrococcaceae</taxon>
        <taxon>Rothia</taxon>
    </lineage>
</organism>
<feature type="compositionally biased region" description="Basic and acidic residues" evidence="1">
    <location>
        <begin position="209"/>
        <end position="219"/>
    </location>
</feature>
<proteinExistence type="predicted"/>
<dbReference type="Pfam" id="PF13730">
    <property type="entry name" value="HTH_36"/>
    <property type="match status" value="1"/>
</dbReference>
<evidence type="ECO:0000313" key="3">
    <source>
        <dbReference type="Proteomes" id="UP000179540"/>
    </source>
</evidence>
<dbReference type="AlphaFoldDB" id="A0A1S2N0G4"/>
<dbReference type="RefSeq" id="WP_075514456.1">
    <property type="nucleotide sequence ID" value="NZ_MODZ01000004.1"/>
</dbReference>
<dbReference type="InterPro" id="IPR036388">
    <property type="entry name" value="WH-like_DNA-bd_sf"/>
</dbReference>
<dbReference type="EMBL" id="MODZ01000004">
    <property type="protein sequence ID" value="OIJ36172.1"/>
    <property type="molecule type" value="Genomic_DNA"/>
</dbReference>
<feature type="compositionally biased region" description="Polar residues" evidence="1">
    <location>
        <begin position="127"/>
        <end position="143"/>
    </location>
</feature>
<dbReference type="InterPro" id="IPR036390">
    <property type="entry name" value="WH_DNA-bd_sf"/>
</dbReference>
<evidence type="ECO:0000256" key="1">
    <source>
        <dbReference type="SAM" id="MobiDB-lite"/>
    </source>
</evidence>
<feature type="region of interest" description="Disordered" evidence="1">
    <location>
        <begin position="413"/>
        <end position="453"/>
    </location>
</feature>
<evidence type="ECO:0000313" key="2">
    <source>
        <dbReference type="EMBL" id="OIJ36172.1"/>
    </source>
</evidence>
<comment type="caution">
    <text evidence="2">The sequence shown here is derived from an EMBL/GenBank/DDBJ whole genome shotgun (WGS) entry which is preliminary data.</text>
</comment>
<feature type="region of interest" description="Disordered" evidence="1">
    <location>
        <begin position="117"/>
        <end position="244"/>
    </location>
</feature>
<protein>
    <recommendedName>
        <fullName evidence="4">Helix-turn-helix domain-containing protein</fullName>
    </recommendedName>
</protein>
<dbReference type="Gene3D" id="1.10.10.10">
    <property type="entry name" value="Winged helix-like DNA-binding domain superfamily/Winged helix DNA-binding domain"/>
    <property type="match status" value="1"/>
</dbReference>
<gene>
    <name evidence="2" type="ORF">BK826_03710</name>
</gene>
<sequence>MSLEMMTWAKRQFGLKSAKMVLIMLADEADSSGVCFLGQAKLAWLCEMSDRTVREHLKTLEAKDLLHRERRPADFVRGGRKVDAIVLHDHVELARPEFPGAEQERRTAAANRRYRVSYAEEERSGSRDVSPSQDQPEVSSGSPVDNYVSPSQPEPEVSSGKAYLTGRITSFEPEESRKNAPGALKGSRVRINPSNPIPSWPEPVDEPEADRIGRDRTGSDHPQTTSDPTADGGPTPAPAGTPRSVLGVPLRQLRAKLGGQTGVLGGVDDETVAEVVRIVFARSTRPVRSPMGLMIQAMRQPDSAAETIEEAEARVAARTETAPAPAPWNTPMSPAAAEAEWGEFVAQAQGLVQAEEQAASARLVTCRIHHVEHAAAAVCPGCRADALTGTTGEPEPGAGGSFDLEAWRAQRRALRAAQAEQDEQTRAALVDRRRAQRQAGRPSADARVSGGGR</sequence>
<reference evidence="2 3" key="1">
    <citation type="submission" date="2016-10" db="EMBL/GenBank/DDBJ databases">
        <title>Draft genome sequence of strain LCT isolated from the Shenzhou X spacecraft of China.</title>
        <authorList>
            <person name="Huang B."/>
        </authorList>
    </citation>
    <scope>NUCLEOTIDE SEQUENCE [LARGE SCALE GENOMIC DNA]</scope>
    <source>
        <strain evidence="2 3">LCT-H5</strain>
    </source>
</reference>
<dbReference type="Proteomes" id="UP000179540">
    <property type="component" value="Unassembled WGS sequence"/>
</dbReference>
<feature type="compositionally biased region" description="Basic and acidic residues" evidence="1">
    <location>
        <begin position="423"/>
        <end position="433"/>
    </location>
</feature>
<evidence type="ECO:0008006" key="4">
    <source>
        <dbReference type="Google" id="ProtNLM"/>
    </source>
</evidence>
<dbReference type="OrthoDB" id="4878574at2"/>
<name>A0A1S2N0G4_9MICC</name>
<feature type="compositionally biased region" description="Low complexity" evidence="1">
    <location>
        <begin position="227"/>
        <end position="242"/>
    </location>
</feature>
<feature type="compositionally biased region" description="Low complexity" evidence="1">
    <location>
        <begin position="148"/>
        <end position="159"/>
    </location>
</feature>